<reference evidence="2" key="1">
    <citation type="submission" date="2019-04" db="EMBL/GenBank/DDBJ databases">
        <title>Friends and foes A comparative genomics studyof 23 Aspergillus species from section Flavi.</title>
        <authorList>
            <consortium name="DOE Joint Genome Institute"/>
            <person name="Kjaerbolling I."/>
            <person name="Vesth T."/>
            <person name="Frisvad J.C."/>
            <person name="Nybo J.L."/>
            <person name="Theobald S."/>
            <person name="Kildgaard S."/>
            <person name="Isbrandt T."/>
            <person name="Kuo A."/>
            <person name="Sato A."/>
            <person name="Lyhne E.K."/>
            <person name="Kogle M.E."/>
            <person name="Wiebenga A."/>
            <person name="Kun R.S."/>
            <person name="Lubbers R.J."/>
            <person name="Makela M.R."/>
            <person name="Barry K."/>
            <person name="Chovatia M."/>
            <person name="Clum A."/>
            <person name="Daum C."/>
            <person name="Haridas S."/>
            <person name="He G."/>
            <person name="LaButti K."/>
            <person name="Lipzen A."/>
            <person name="Mondo S."/>
            <person name="Riley R."/>
            <person name="Salamov A."/>
            <person name="Simmons B.A."/>
            <person name="Magnuson J.K."/>
            <person name="Henrissat B."/>
            <person name="Mortensen U.H."/>
            <person name="Larsen T.O."/>
            <person name="Devries R.P."/>
            <person name="Grigoriev I.V."/>
            <person name="Machida M."/>
            <person name="Baker S.E."/>
            <person name="Andersen M.R."/>
        </authorList>
    </citation>
    <scope>NUCLEOTIDE SEQUENCE [LARGE SCALE GENOMIC DNA]</scope>
    <source>
        <strain evidence="2">IBT 14317</strain>
    </source>
</reference>
<dbReference type="Proteomes" id="UP000326877">
    <property type="component" value="Unassembled WGS sequence"/>
</dbReference>
<keyword evidence="1" id="KW-0472">Membrane</keyword>
<keyword evidence="1" id="KW-0812">Transmembrane</keyword>
<protein>
    <submittedName>
        <fullName evidence="2">Uncharacterized protein</fullName>
    </submittedName>
</protein>
<evidence type="ECO:0000313" key="2">
    <source>
        <dbReference type="EMBL" id="KAE8393733.1"/>
    </source>
</evidence>
<dbReference type="EMBL" id="ML735228">
    <property type="protein sequence ID" value="KAE8393733.1"/>
    <property type="molecule type" value="Genomic_DNA"/>
</dbReference>
<feature type="transmembrane region" description="Helical" evidence="1">
    <location>
        <begin position="6"/>
        <end position="24"/>
    </location>
</feature>
<proteinExistence type="predicted"/>
<gene>
    <name evidence="2" type="ORF">BDV23DRAFT_149155</name>
</gene>
<keyword evidence="1" id="KW-1133">Transmembrane helix</keyword>
<sequence length="57" mass="7046">MSCEVFLFYFVLFKSVLFYFILLFRNLLRLKSEVGCCLRWFVDTSYLVWCWTWLNEG</sequence>
<evidence type="ECO:0000256" key="1">
    <source>
        <dbReference type="SAM" id="Phobius"/>
    </source>
</evidence>
<organism evidence="2">
    <name type="scientific">Petromyces alliaceus</name>
    <name type="common">Aspergillus alliaceus</name>
    <dbReference type="NCBI Taxonomy" id="209559"/>
    <lineage>
        <taxon>Eukaryota</taxon>
        <taxon>Fungi</taxon>
        <taxon>Dikarya</taxon>
        <taxon>Ascomycota</taxon>
        <taxon>Pezizomycotina</taxon>
        <taxon>Eurotiomycetes</taxon>
        <taxon>Eurotiomycetidae</taxon>
        <taxon>Eurotiales</taxon>
        <taxon>Aspergillaceae</taxon>
        <taxon>Aspergillus</taxon>
        <taxon>Aspergillus subgen. Circumdati</taxon>
    </lineage>
</organism>
<dbReference type="AlphaFoldDB" id="A0A5N7CJT4"/>
<name>A0A5N7CJT4_PETAA</name>
<accession>A0A5N7CJT4</accession>